<keyword evidence="3" id="KW-0677">Repeat</keyword>
<dbReference type="SUPFAM" id="SSF90229">
    <property type="entry name" value="CCCH zinc finger"/>
    <property type="match status" value="1"/>
</dbReference>
<feature type="region of interest" description="Disordered" evidence="7">
    <location>
        <begin position="85"/>
        <end position="160"/>
    </location>
</feature>
<dbReference type="PROSITE" id="PS50103">
    <property type="entry name" value="ZF_C3H1"/>
    <property type="match status" value="2"/>
</dbReference>
<dbReference type="PANTHER" id="PTHR13119:SF23">
    <property type="entry name" value="ZINC FINGER CCCH DOMAIN-CONTAINING PROTEIN 4"/>
    <property type="match status" value="1"/>
</dbReference>
<protein>
    <recommendedName>
        <fullName evidence="8">C3H1-type domain-containing protein</fullName>
    </recommendedName>
</protein>
<name>A0AAN7XUF8_ELEMC</name>
<dbReference type="AlphaFoldDB" id="A0AAN7XUF8"/>
<keyword evidence="4 6" id="KW-0863">Zinc-finger</keyword>
<dbReference type="Gene3D" id="4.10.1000.10">
    <property type="entry name" value="Zinc finger, CCCH-type"/>
    <property type="match status" value="1"/>
</dbReference>
<feature type="zinc finger region" description="C3H1-type" evidence="6">
    <location>
        <begin position="221"/>
        <end position="249"/>
    </location>
</feature>
<feature type="zinc finger region" description="C3H1-type" evidence="6">
    <location>
        <begin position="189"/>
        <end position="211"/>
    </location>
</feature>
<dbReference type="GO" id="GO:0003723">
    <property type="term" value="F:RNA binding"/>
    <property type="evidence" value="ECO:0007669"/>
    <property type="project" value="InterPro"/>
</dbReference>
<evidence type="ECO:0000256" key="4">
    <source>
        <dbReference type="ARBA" id="ARBA00022771"/>
    </source>
</evidence>
<dbReference type="SMART" id="SM00356">
    <property type="entry name" value="ZnF_C3H1"/>
    <property type="match status" value="2"/>
</dbReference>
<reference evidence="9 10" key="1">
    <citation type="journal article" date="2023" name="Genes (Basel)">
        <title>Chromosome-Level Genome Assembly and Circadian Gene Repertoire of the Patagonia Blennie Eleginops maclovinus-The Closest Ancestral Proxy of Antarctic Cryonotothenioids.</title>
        <authorList>
            <person name="Cheng C.C."/>
            <person name="Rivera-Colon A.G."/>
            <person name="Minhas B.F."/>
            <person name="Wilson L."/>
            <person name="Rayamajhi N."/>
            <person name="Vargas-Chacoff L."/>
            <person name="Catchen J.M."/>
        </authorList>
    </citation>
    <scope>NUCLEOTIDE SEQUENCE [LARGE SCALE GENOMIC DNA]</scope>
    <source>
        <strain evidence="9">JMC-PN-2008</strain>
    </source>
</reference>
<dbReference type="GO" id="GO:0008270">
    <property type="term" value="F:zinc ion binding"/>
    <property type="evidence" value="ECO:0007669"/>
    <property type="project" value="UniProtKB-KW"/>
</dbReference>
<evidence type="ECO:0000256" key="6">
    <source>
        <dbReference type="PROSITE-ProRule" id="PRU00723"/>
    </source>
</evidence>
<dbReference type="GO" id="GO:0005634">
    <property type="term" value="C:nucleus"/>
    <property type="evidence" value="ECO:0007669"/>
    <property type="project" value="TreeGrafter"/>
</dbReference>
<evidence type="ECO:0000256" key="5">
    <source>
        <dbReference type="ARBA" id="ARBA00022833"/>
    </source>
</evidence>
<dbReference type="PANTHER" id="PTHR13119">
    <property type="entry name" value="ZINC FINGER CCCH DOMAIN-CONTAINING PROTEI"/>
    <property type="match status" value="1"/>
</dbReference>
<dbReference type="InterPro" id="IPR000571">
    <property type="entry name" value="Znf_CCCH"/>
</dbReference>
<feature type="compositionally biased region" description="Basic and acidic residues" evidence="7">
    <location>
        <begin position="264"/>
        <end position="276"/>
    </location>
</feature>
<keyword evidence="2 6" id="KW-0479">Metal-binding</keyword>
<keyword evidence="5 6" id="KW-0862">Zinc</keyword>
<dbReference type="InterPro" id="IPR045124">
    <property type="entry name" value="Su(sable)-like"/>
</dbReference>
<feature type="domain" description="C3H1-type" evidence="8">
    <location>
        <begin position="221"/>
        <end position="249"/>
    </location>
</feature>
<feature type="region of interest" description="Disordered" evidence="7">
    <location>
        <begin position="264"/>
        <end position="292"/>
    </location>
</feature>
<sequence length="584" mass="65353">MAFANLFTRLSAVVEDGRSPSQAAFKHRDEPENGKRGNARKRKPQAEQTGPYKKKQFHQAQTPRGNHATSFRDKGVKAMHYNMHKTQSENQITKGQNYRTKNNHNGRKQQQQQQQQKKKPESQTNQHQQRDRWTAANRGGGHQSRPAWGEGGGDGEYKNNKQEDHVQRPRFMTDEFKDHNGVLVNGRLVCRHFLFGRCIKGDTCQLEHIQGYNDVVKEVCKFYSFPCKFFHRRGRCSQEEQCRFSHEPLNDITTKLLDKALQKENDLREQTKKSEQETLGPTEDSEIIEAEGTPDIPLQPLKLFFYNSVEANTEKETTLCATEALANEAAVPPYAPEAAQHHPAQSSYLNPAEAVCHSVEAVLGPQLFKPFPRLFTTPEESGSANQKEVPYSVNAVLSACKSTLPIVQTVSYTPKTDREEITYPLLSSETPNKKVLNSENARNEVNKSGMFKSLNVHTGLVSKTCPSLTPAYRDYSQQESADRVKSVFEMEKASARSFLSLFAAPLGAAQTEKKDSSLAHIDQPTKQKLAPVCGLVSNSTHARQQLPAISSHKGSAVASSASSVLKNLFLSLSPYQQDAEPQGE</sequence>
<keyword evidence="1" id="KW-0597">Phosphoprotein</keyword>
<dbReference type="GO" id="GO:0045892">
    <property type="term" value="P:negative regulation of DNA-templated transcription"/>
    <property type="evidence" value="ECO:0007669"/>
    <property type="project" value="InterPro"/>
</dbReference>
<evidence type="ECO:0000313" key="10">
    <source>
        <dbReference type="Proteomes" id="UP001346869"/>
    </source>
</evidence>
<feature type="domain" description="C3H1-type" evidence="8">
    <location>
        <begin position="189"/>
        <end position="211"/>
    </location>
</feature>
<evidence type="ECO:0000256" key="2">
    <source>
        <dbReference type="ARBA" id="ARBA00022723"/>
    </source>
</evidence>
<evidence type="ECO:0000256" key="1">
    <source>
        <dbReference type="ARBA" id="ARBA00022553"/>
    </source>
</evidence>
<accession>A0AAN7XUF8</accession>
<feature type="compositionally biased region" description="Polar residues" evidence="7">
    <location>
        <begin position="58"/>
        <end position="69"/>
    </location>
</feature>
<dbReference type="EMBL" id="JAUZQC010000009">
    <property type="protein sequence ID" value="KAK5866567.1"/>
    <property type="molecule type" value="Genomic_DNA"/>
</dbReference>
<proteinExistence type="predicted"/>
<keyword evidence="10" id="KW-1185">Reference proteome</keyword>
<reference evidence="9 10" key="2">
    <citation type="journal article" date="2023" name="Mol. Biol. Evol.">
        <title>Genomics of Secondarily Temperate Adaptation in the Only Non-Antarctic Icefish.</title>
        <authorList>
            <person name="Rivera-Colon A.G."/>
            <person name="Rayamajhi N."/>
            <person name="Minhas B.F."/>
            <person name="Madrigal G."/>
            <person name="Bilyk K.T."/>
            <person name="Yoon V."/>
            <person name="Hune M."/>
            <person name="Gregory S."/>
            <person name="Cheng C.H.C."/>
            <person name="Catchen J.M."/>
        </authorList>
    </citation>
    <scope>NUCLEOTIDE SEQUENCE [LARGE SCALE GENOMIC DNA]</scope>
    <source>
        <strain evidence="9">JMC-PN-2008</strain>
    </source>
</reference>
<organism evidence="9 10">
    <name type="scientific">Eleginops maclovinus</name>
    <name type="common">Patagonian blennie</name>
    <name type="synonym">Eleginus maclovinus</name>
    <dbReference type="NCBI Taxonomy" id="56733"/>
    <lineage>
        <taxon>Eukaryota</taxon>
        <taxon>Metazoa</taxon>
        <taxon>Chordata</taxon>
        <taxon>Craniata</taxon>
        <taxon>Vertebrata</taxon>
        <taxon>Euteleostomi</taxon>
        <taxon>Actinopterygii</taxon>
        <taxon>Neopterygii</taxon>
        <taxon>Teleostei</taxon>
        <taxon>Neoteleostei</taxon>
        <taxon>Acanthomorphata</taxon>
        <taxon>Eupercaria</taxon>
        <taxon>Perciformes</taxon>
        <taxon>Notothenioidei</taxon>
        <taxon>Eleginopidae</taxon>
        <taxon>Eleginops</taxon>
    </lineage>
</organism>
<evidence type="ECO:0000256" key="3">
    <source>
        <dbReference type="ARBA" id="ARBA00022737"/>
    </source>
</evidence>
<evidence type="ECO:0000313" key="9">
    <source>
        <dbReference type="EMBL" id="KAK5866567.1"/>
    </source>
</evidence>
<gene>
    <name evidence="9" type="ORF">PBY51_020750</name>
</gene>
<comment type="caution">
    <text evidence="9">The sequence shown here is derived from an EMBL/GenBank/DDBJ whole genome shotgun (WGS) entry which is preliminary data.</text>
</comment>
<dbReference type="Pfam" id="PF22623">
    <property type="entry name" value="zf-CCCH_9"/>
    <property type="match status" value="1"/>
</dbReference>
<dbReference type="InterPro" id="IPR054361">
    <property type="entry name" value="Znf-CCCH_ZC3H4/6/8"/>
</dbReference>
<feature type="compositionally biased region" description="Basic and acidic residues" evidence="7">
    <location>
        <begin position="26"/>
        <end position="35"/>
    </location>
</feature>
<feature type="region of interest" description="Disordered" evidence="7">
    <location>
        <begin position="15"/>
        <end position="70"/>
    </location>
</feature>
<evidence type="ECO:0000256" key="7">
    <source>
        <dbReference type="SAM" id="MobiDB-lite"/>
    </source>
</evidence>
<dbReference type="InterPro" id="IPR036855">
    <property type="entry name" value="Znf_CCCH_sf"/>
</dbReference>
<dbReference type="Proteomes" id="UP001346869">
    <property type="component" value="Unassembled WGS sequence"/>
</dbReference>
<evidence type="ECO:0000259" key="8">
    <source>
        <dbReference type="PROSITE" id="PS50103"/>
    </source>
</evidence>
<feature type="compositionally biased region" description="Polar residues" evidence="7">
    <location>
        <begin position="85"/>
        <end position="100"/>
    </location>
</feature>